<dbReference type="KEGG" id="odi:ODI_R3951"/>
<name>A0A1C3K2F7_9BURK</name>
<dbReference type="Proteomes" id="UP000078558">
    <property type="component" value="Chromosome I"/>
</dbReference>
<dbReference type="EMBL" id="LT907988">
    <property type="protein sequence ID" value="SOE52144.1"/>
    <property type="molecule type" value="Genomic_DNA"/>
</dbReference>
<dbReference type="RefSeq" id="WP_082985320.1">
    <property type="nucleotide sequence ID" value="NZ_LT907988.1"/>
</dbReference>
<reference evidence="4 5" key="2">
    <citation type="submission" date="2017-08" db="EMBL/GenBank/DDBJ databases">
        <authorList>
            <person name="de Groot N.N."/>
        </authorList>
    </citation>
    <scope>NUCLEOTIDE SEQUENCE [LARGE SCALE GENOMIC DNA]</scope>
    <source>
        <strain evidence="4">Orrdi1</strain>
    </source>
</reference>
<evidence type="ECO:0000313" key="4">
    <source>
        <dbReference type="EMBL" id="SOE52144.1"/>
    </source>
</evidence>
<feature type="compositionally biased region" description="Basic and acidic residues" evidence="2">
    <location>
        <begin position="58"/>
        <end position="67"/>
    </location>
</feature>
<protein>
    <submittedName>
        <fullName evidence="3">Uncharacterized protein</fullName>
    </submittedName>
</protein>
<reference evidence="3 5" key="1">
    <citation type="submission" date="2016-06" db="EMBL/GenBank/DDBJ databases">
        <authorList>
            <person name="Kjaerup R.B."/>
            <person name="Dalgaard T.S."/>
            <person name="Juul-Madsen H.R."/>
        </authorList>
    </citation>
    <scope>NUCLEOTIDE SEQUENCE [LARGE SCALE GENOMIC DNA]</scope>
    <source>
        <strain evidence="3">Orrdi1</strain>
    </source>
</reference>
<keyword evidence="1" id="KW-0175">Coiled coil</keyword>
<feature type="coiled-coil region" evidence="1">
    <location>
        <begin position="77"/>
        <end position="113"/>
    </location>
</feature>
<gene>
    <name evidence="3" type="ORF">ODI_01316</name>
    <name evidence="4" type="ORF">ODI_R3951</name>
</gene>
<evidence type="ECO:0000256" key="2">
    <source>
        <dbReference type="SAM" id="MobiDB-lite"/>
    </source>
</evidence>
<keyword evidence="5" id="KW-1185">Reference proteome</keyword>
<evidence type="ECO:0000313" key="3">
    <source>
        <dbReference type="EMBL" id="SBT25689.1"/>
    </source>
</evidence>
<dbReference type="EMBL" id="FLRC01000022">
    <property type="protein sequence ID" value="SBT25689.1"/>
    <property type="molecule type" value="Genomic_DNA"/>
</dbReference>
<feature type="region of interest" description="Disordered" evidence="2">
    <location>
        <begin position="31"/>
        <end position="67"/>
    </location>
</feature>
<evidence type="ECO:0000313" key="5">
    <source>
        <dbReference type="Proteomes" id="UP000078558"/>
    </source>
</evidence>
<dbReference type="AlphaFoldDB" id="A0A1C3K2F7"/>
<accession>A0A1C3K2F7</accession>
<evidence type="ECO:0000256" key="1">
    <source>
        <dbReference type="SAM" id="Coils"/>
    </source>
</evidence>
<organism evidence="3 5">
    <name type="scientific">Orrella dioscoreae</name>
    <dbReference type="NCBI Taxonomy" id="1851544"/>
    <lineage>
        <taxon>Bacteria</taxon>
        <taxon>Pseudomonadati</taxon>
        <taxon>Pseudomonadota</taxon>
        <taxon>Betaproteobacteria</taxon>
        <taxon>Burkholderiales</taxon>
        <taxon>Alcaligenaceae</taxon>
        <taxon>Orrella</taxon>
    </lineage>
</organism>
<proteinExistence type="predicted"/>
<sequence length="160" mass="17310">MTISALSPNTPASVAVTQADAIATLNTQAAQAREPVSRAPQAVHVSSVGRRLSTSSDEAVRANRDKDIDEADVPSAIKDLLKQIRDLKAQIQKKQAELREIQANASLSDAQREAKLDKVRIELAGLNSALLNAYASMRKLMTSNALNDEQKKTVGMLMMQ</sequence>